<sequence length="75" mass="7679">MSNPWIKFKALLAPGAKQIVTVASVGADGTSIVTVRDGSQIRVAGDSVAAGEKAIIQDGKIMSKAPSLPMLSVEV</sequence>
<keyword evidence="2" id="KW-1185">Reference proteome</keyword>
<protein>
    <submittedName>
        <fullName evidence="1">Uncharacterized protein</fullName>
    </submittedName>
</protein>
<evidence type="ECO:0000313" key="1">
    <source>
        <dbReference type="EMBL" id="MCY0966122.1"/>
    </source>
</evidence>
<accession>A0A9X3EEI0</accession>
<organism evidence="1 2">
    <name type="scientific">Parathalassolituus penaei</name>
    <dbReference type="NCBI Taxonomy" id="2997323"/>
    <lineage>
        <taxon>Bacteria</taxon>
        <taxon>Pseudomonadati</taxon>
        <taxon>Pseudomonadota</taxon>
        <taxon>Gammaproteobacteria</taxon>
        <taxon>Oceanospirillales</taxon>
        <taxon>Oceanospirillaceae</taxon>
        <taxon>Parathalassolituus</taxon>
    </lineage>
</organism>
<dbReference type="EMBL" id="JAPNOA010000039">
    <property type="protein sequence ID" value="MCY0966122.1"/>
    <property type="molecule type" value="Genomic_DNA"/>
</dbReference>
<proteinExistence type="predicted"/>
<dbReference type="RefSeq" id="WP_283174333.1">
    <property type="nucleotide sequence ID" value="NZ_JAPNOA010000039.1"/>
</dbReference>
<gene>
    <name evidence="1" type="ORF">OUO13_13090</name>
</gene>
<dbReference type="AlphaFoldDB" id="A0A9X3EEI0"/>
<evidence type="ECO:0000313" key="2">
    <source>
        <dbReference type="Proteomes" id="UP001150830"/>
    </source>
</evidence>
<dbReference type="Proteomes" id="UP001150830">
    <property type="component" value="Unassembled WGS sequence"/>
</dbReference>
<comment type="caution">
    <text evidence="1">The sequence shown here is derived from an EMBL/GenBank/DDBJ whole genome shotgun (WGS) entry which is preliminary data.</text>
</comment>
<reference evidence="1" key="1">
    <citation type="submission" date="2022-11" db="EMBL/GenBank/DDBJ databases">
        <title>Parathalassolutuus dongxingensis gen. nov., sp. nov., a novel member of family Oceanospirillaceae isolated from a coastal shrimp pond in Guangxi, China.</title>
        <authorList>
            <person name="Chen H."/>
        </authorList>
    </citation>
    <scope>NUCLEOTIDE SEQUENCE</scope>
    <source>
        <strain evidence="1">G-43</strain>
    </source>
</reference>
<name>A0A9X3EEI0_9GAMM</name>